<name>A0A9W9NQH6_9EURO</name>
<organism evidence="2 3">
    <name type="scientific">Penicillium chermesinum</name>
    <dbReference type="NCBI Taxonomy" id="63820"/>
    <lineage>
        <taxon>Eukaryota</taxon>
        <taxon>Fungi</taxon>
        <taxon>Dikarya</taxon>
        <taxon>Ascomycota</taxon>
        <taxon>Pezizomycotina</taxon>
        <taxon>Eurotiomycetes</taxon>
        <taxon>Eurotiomycetidae</taxon>
        <taxon>Eurotiales</taxon>
        <taxon>Aspergillaceae</taxon>
        <taxon>Penicillium</taxon>
    </lineage>
</organism>
<reference evidence="2" key="2">
    <citation type="journal article" date="2023" name="IMA Fungus">
        <title>Comparative genomic study of the Penicillium genus elucidates a diverse pangenome and 15 lateral gene transfer events.</title>
        <authorList>
            <person name="Petersen C."/>
            <person name="Sorensen T."/>
            <person name="Nielsen M.R."/>
            <person name="Sondergaard T.E."/>
            <person name="Sorensen J.L."/>
            <person name="Fitzpatrick D.A."/>
            <person name="Frisvad J.C."/>
            <person name="Nielsen K.L."/>
        </authorList>
    </citation>
    <scope>NUCLEOTIDE SEQUENCE</scope>
    <source>
        <strain evidence="2">IBT 19713</strain>
    </source>
</reference>
<dbReference type="EMBL" id="JAPQKS010000006">
    <property type="protein sequence ID" value="KAJ5224038.1"/>
    <property type="molecule type" value="Genomic_DNA"/>
</dbReference>
<comment type="caution">
    <text evidence="2">The sequence shown here is derived from an EMBL/GenBank/DDBJ whole genome shotgun (WGS) entry which is preliminary data.</text>
</comment>
<accession>A0A9W9NQH6</accession>
<keyword evidence="3" id="KW-1185">Reference proteome</keyword>
<feature type="coiled-coil region" evidence="1">
    <location>
        <begin position="57"/>
        <end position="84"/>
    </location>
</feature>
<keyword evidence="1" id="KW-0175">Coiled coil</keyword>
<evidence type="ECO:0000313" key="3">
    <source>
        <dbReference type="Proteomes" id="UP001150941"/>
    </source>
</evidence>
<evidence type="ECO:0000256" key="1">
    <source>
        <dbReference type="SAM" id="Coils"/>
    </source>
</evidence>
<protein>
    <submittedName>
        <fullName evidence="2">Uncharacterized protein</fullName>
    </submittedName>
</protein>
<gene>
    <name evidence="2" type="ORF">N7468_008580</name>
</gene>
<dbReference type="Proteomes" id="UP001150941">
    <property type="component" value="Unassembled WGS sequence"/>
</dbReference>
<evidence type="ECO:0000313" key="2">
    <source>
        <dbReference type="EMBL" id="KAJ5224038.1"/>
    </source>
</evidence>
<dbReference type="RefSeq" id="XP_058328221.1">
    <property type="nucleotide sequence ID" value="XM_058477876.1"/>
</dbReference>
<reference evidence="2" key="1">
    <citation type="submission" date="2022-11" db="EMBL/GenBank/DDBJ databases">
        <authorList>
            <person name="Petersen C."/>
        </authorList>
    </citation>
    <scope>NUCLEOTIDE SEQUENCE</scope>
    <source>
        <strain evidence="2">IBT 19713</strain>
    </source>
</reference>
<dbReference type="GeneID" id="83205179"/>
<proteinExistence type="predicted"/>
<dbReference type="AlphaFoldDB" id="A0A9W9NQH6"/>
<sequence length="184" mass="20790">MTQRQSQESQDLAIELLRETNPAPRGLIGELQTTYTAVSTIDYQAKFPTLARNLDLAADIQKNIQAVNKRYENALTTRKKIENKHRTAQLRPTVRTVLATLTRPIRNNLAMLANIKARYSSPMEVEATLSTSQIILTAKPTRKARPQLQPQPQPTCTPNHALTRHRLCVPPQRASRPLQAHKDE</sequence>